<evidence type="ECO:0000256" key="4">
    <source>
        <dbReference type="ARBA" id="ARBA00023080"/>
    </source>
</evidence>
<sequence length="82" mass="8925">MWPRSGLAVKHSLDCGAGVIDSGYRGEIKVLLFNHSDQDYAIKQGDRVAQLIVQKFEKVDFIPVDSLEETARGGNGFGSTGK</sequence>
<dbReference type="AlphaFoldDB" id="A0A3B1CLZ0"/>
<dbReference type="InterPro" id="IPR036157">
    <property type="entry name" value="dUTPase-like_sf"/>
</dbReference>
<dbReference type="InterPro" id="IPR008181">
    <property type="entry name" value="dUTPase"/>
</dbReference>
<dbReference type="GO" id="GO:0046081">
    <property type="term" value="P:dUTP catabolic process"/>
    <property type="evidence" value="ECO:0007669"/>
    <property type="project" value="InterPro"/>
</dbReference>
<gene>
    <name evidence="6" type="ORF">MNBD_NITROSPINAE05-630</name>
</gene>
<dbReference type="Gene3D" id="2.70.40.10">
    <property type="match status" value="1"/>
</dbReference>
<dbReference type="GO" id="GO:0000287">
    <property type="term" value="F:magnesium ion binding"/>
    <property type="evidence" value="ECO:0007669"/>
    <property type="project" value="InterPro"/>
</dbReference>
<dbReference type="GO" id="GO:0006226">
    <property type="term" value="P:dUMP biosynthetic process"/>
    <property type="evidence" value="ECO:0007669"/>
    <property type="project" value="InterPro"/>
</dbReference>
<comment type="similarity">
    <text evidence="1">Belongs to the dUTPase family.</text>
</comment>
<evidence type="ECO:0000256" key="3">
    <source>
        <dbReference type="ARBA" id="ARBA00022801"/>
    </source>
</evidence>
<dbReference type="InterPro" id="IPR029054">
    <property type="entry name" value="dUTPase-like"/>
</dbReference>
<keyword evidence="3 6" id="KW-0378">Hydrolase</keyword>
<evidence type="ECO:0000256" key="1">
    <source>
        <dbReference type="ARBA" id="ARBA00006581"/>
    </source>
</evidence>
<dbReference type="InterPro" id="IPR033704">
    <property type="entry name" value="dUTPase_trimeric"/>
</dbReference>
<dbReference type="GO" id="GO:0004170">
    <property type="term" value="F:dUTP diphosphatase activity"/>
    <property type="evidence" value="ECO:0007669"/>
    <property type="project" value="UniProtKB-EC"/>
</dbReference>
<feature type="domain" description="dUTPase-like" evidence="5">
    <location>
        <begin position="1"/>
        <end position="81"/>
    </location>
</feature>
<dbReference type="CDD" id="cd07557">
    <property type="entry name" value="trimeric_dUTPase"/>
    <property type="match status" value="1"/>
</dbReference>
<dbReference type="Pfam" id="PF00692">
    <property type="entry name" value="dUTPase"/>
    <property type="match status" value="1"/>
</dbReference>
<dbReference type="PANTHER" id="PTHR11241:SF0">
    <property type="entry name" value="DEOXYURIDINE 5'-TRIPHOSPHATE NUCLEOTIDOHYDROLASE"/>
    <property type="match status" value="1"/>
</dbReference>
<evidence type="ECO:0000313" key="6">
    <source>
        <dbReference type="EMBL" id="VAX31179.1"/>
    </source>
</evidence>
<dbReference type="NCBIfam" id="TIGR00576">
    <property type="entry name" value="dut"/>
    <property type="match status" value="1"/>
</dbReference>
<dbReference type="EC" id="3.6.1.23" evidence="2"/>
<reference evidence="6" key="1">
    <citation type="submission" date="2018-06" db="EMBL/GenBank/DDBJ databases">
        <authorList>
            <person name="Zhirakovskaya E."/>
        </authorList>
    </citation>
    <scope>NUCLEOTIDE SEQUENCE</scope>
</reference>
<evidence type="ECO:0000256" key="2">
    <source>
        <dbReference type="ARBA" id="ARBA00012379"/>
    </source>
</evidence>
<protein>
    <recommendedName>
        <fullName evidence="2">dUTP diphosphatase</fullName>
        <ecNumber evidence="2">3.6.1.23</ecNumber>
    </recommendedName>
</protein>
<dbReference type="SUPFAM" id="SSF51283">
    <property type="entry name" value="dUTPase-like"/>
    <property type="match status" value="1"/>
</dbReference>
<evidence type="ECO:0000259" key="5">
    <source>
        <dbReference type="Pfam" id="PF00692"/>
    </source>
</evidence>
<dbReference type="EMBL" id="UOGG01000144">
    <property type="protein sequence ID" value="VAX31179.1"/>
    <property type="molecule type" value="Genomic_DNA"/>
</dbReference>
<accession>A0A3B1CLZ0</accession>
<dbReference type="PANTHER" id="PTHR11241">
    <property type="entry name" value="DEOXYURIDINE 5'-TRIPHOSPHATE NUCLEOTIDOHYDROLASE"/>
    <property type="match status" value="1"/>
</dbReference>
<proteinExistence type="inferred from homology"/>
<keyword evidence="4" id="KW-0546">Nucleotide metabolism</keyword>
<name>A0A3B1CLZ0_9ZZZZ</name>
<organism evidence="6">
    <name type="scientific">hydrothermal vent metagenome</name>
    <dbReference type="NCBI Taxonomy" id="652676"/>
    <lineage>
        <taxon>unclassified sequences</taxon>
        <taxon>metagenomes</taxon>
        <taxon>ecological metagenomes</taxon>
    </lineage>
</organism>